<name>A0A5N5T8I1_9CRUS</name>
<evidence type="ECO:0000256" key="8">
    <source>
        <dbReference type="ARBA" id="ARBA00023170"/>
    </source>
</evidence>
<dbReference type="SUPFAM" id="SSF81321">
    <property type="entry name" value="Family A G protein-coupled receptor-like"/>
    <property type="match status" value="1"/>
</dbReference>
<evidence type="ECO:0000256" key="5">
    <source>
        <dbReference type="ARBA" id="ARBA00022989"/>
    </source>
</evidence>
<dbReference type="AlphaFoldDB" id="A0A5N5T8I1"/>
<keyword evidence="13" id="KW-1185">Reference proteome</keyword>
<evidence type="ECO:0000313" key="13">
    <source>
        <dbReference type="Proteomes" id="UP000326759"/>
    </source>
</evidence>
<evidence type="ECO:0000256" key="10">
    <source>
        <dbReference type="SAM" id="Phobius"/>
    </source>
</evidence>
<evidence type="ECO:0000256" key="9">
    <source>
        <dbReference type="ARBA" id="ARBA00023224"/>
    </source>
</evidence>
<dbReference type="PANTHER" id="PTHR46925:SF2">
    <property type="entry name" value="G-PROTEIN COUPLED RECEPTOR TKR-1-RELATED"/>
    <property type="match status" value="1"/>
</dbReference>
<gene>
    <name evidence="12" type="primary">TkR99D</name>
    <name evidence="12" type="ORF">Anas_08094</name>
</gene>
<keyword evidence="9" id="KW-0807">Transducer</keyword>
<protein>
    <submittedName>
        <fullName evidence="12">Tachykinin-like peptides receptor 99D</fullName>
    </submittedName>
</protein>
<evidence type="ECO:0000259" key="11">
    <source>
        <dbReference type="PROSITE" id="PS50262"/>
    </source>
</evidence>
<dbReference type="InterPro" id="IPR017452">
    <property type="entry name" value="GPCR_Rhodpsn_7TM"/>
</dbReference>
<dbReference type="GO" id="GO:0004983">
    <property type="term" value="F:neuropeptide Y receptor activity"/>
    <property type="evidence" value="ECO:0007669"/>
    <property type="project" value="InterPro"/>
</dbReference>
<dbReference type="Pfam" id="PF00001">
    <property type="entry name" value="7tm_1"/>
    <property type="match status" value="1"/>
</dbReference>
<keyword evidence="8 12" id="KW-0675">Receptor</keyword>
<organism evidence="12 13">
    <name type="scientific">Armadillidium nasatum</name>
    <dbReference type="NCBI Taxonomy" id="96803"/>
    <lineage>
        <taxon>Eukaryota</taxon>
        <taxon>Metazoa</taxon>
        <taxon>Ecdysozoa</taxon>
        <taxon>Arthropoda</taxon>
        <taxon>Crustacea</taxon>
        <taxon>Multicrustacea</taxon>
        <taxon>Malacostraca</taxon>
        <taxon>Eumalacostraca</taxon>
        <taxon>Peracarida</taxon>
        <taxon>Isopoda</taxon>
        <taxon>Oniscidea</taxon>
        <taxon>Crinocheta</taxon>
        <taxon>Armadillidiidae</taxon>
        <taxon>Armadillidium</taxon>
    </lineage>
</organism>
<dbReference type="InterPro" id="IPR001681">
    <property type="entry name" value="Neurokn_rcpt"/>
</dbReference>
<evidence type="ECO:0000313" key="12">
    <source>
        <dbReference type="EMBL" id="KAB7502916.1"/>
    </source>
</evidence>
<dbReference type="Proteomes" id="UP000326759">
    <property type="component" value="Unassembled WGS sequence"/>
</dbReference>
<evidence type="ECO:0000256" key="2">
    <source>
        <dbReference type="ARBA" id="ARBA00010663"/>
    </source>
</evidence>
<evidence type="ECO:0000256" key="1">
    <source>
        <dbReference type="ARBA" id="ARBA00004651"/>
    </source>
</evidence>
<dbReference type="PRINTS" id="PR00237">
    <property type="entry name" value="GPCRRHODOPSN"/>
</dbReference>
<proteinExistence type="inferred from homology"/>
<dbReference type="GO" id="GO:0005886">
    <property type="term" value="C:plasma membrane"/>
    <property type="evidence" value="ECO:0007669"/>
    <property type="project" value="UniProtKB-SubCell"/>
</dbReference>
<evidence type="ECO:0000256" key="4">
    <source>
        <dbReference type="ARBA" id="ARBA00022692"/>
    </source>
</evidence>
<keyword evidence="3" id="KW-1003">Cell membrane</keyword>
<keyword evidence="4 10" id="KW-0812">Transmembrane</keyword>
<accession>A0A5N5T8I1</accession>
<comment type="similarity">
    <text evidence="2">Belongs to the G-protein coupled receptor 1 family.</text>
</comment>
<feature type="transmembrane region" description="Helical" evidence="10">
    <location>
        <begin position="69"/>
        <end position="93"/>
    </location>
</feature>
<dbReference type="OrthoDB" id="5981855at2759"/>
<feature type="domain" description="G-protein coupled receptors family 1 profile" evidence="11">
    <location>
        <begin position="84"/>
        <end position="169"/>
    </location>
</feature>
<comment type="caution">
    <text evidence="12">The sequence shown here is derived from an EMBL/GenBank/DDBJ whole genome shotgun (WGS) entry which is preliminary data.</text>
</comment>
<keyword evidence="7 10" id="KW-0472">Membrane</keyword>
<dbReference type="PANTHER" id="PTHR46925">
    <property type="entry name" value="G-PROTEIN COUPLED RECEPTOR TKR-1-RELATED"/>
    <property type="match status" value="1"/>
</dbReference>
<evidence type="ECO:0000256" key="3">
    <source>
        <dbReference type="ARBA" id="ARBA00022475"/>
    </source>
</evidence>
<dbReference type="EMBL" id="SEYY01006391">
    <property type="protein sequence ID" value="KAB7502916.1"/>
    <property type="molecule type" value="Genomic_DNA"/>
</dbReference>
<dbReference type="GO" id="GO:0004995">
    <property type="term" value="F:tachykinin receptor activity"/>
    <property type="evidence" value="ECO:0007669"/>
    <property type="project" value="InterPro"/>
</dbReference>
<dbReference type="Gene3D" id="1.20.1070.10">
    <property type="entry name" value="Rhodopsin 7-helix transmembrane proteins"/>
    <property type="match status" value="1"/>
</dbReference>
<feature type="transmembrane region" description="Helical" evidence="10">
    <location>
        <begin position="149"/>
        <end position="173"/>
    </location>
</feature>
<sequence>MASANELVFNASLGGAIIDKPIYEKPFIYEDDSYNNFDLNMSVIYGNSSTNITELFVNPFFMPWWQKTLWLLLFGVMVFVATSGNLIVIWIVLTEKRMRTVTNIFLVNLSIADAMVSTLNVIFSIIYMISGHWPFGRIYCKISQFVSLLSVAASVFTLMAISIDRVVLLFTFVARFDLNKNSYDDCHKHLQHYSFITLYIDDIKLFQCSSHAQKKID</sequence>
<dbReference type="InterPro" id="IPR000276">
    <property type="entry name" value="GPCR_Rhodpsn"/>
</dbReference>
<evidence type="ECO:0000256" key="6">
    <source>
        <dbReference type="ARBA" id="ARBA00023040"/>
    </source>
</evidence>
<reference evidence="12 13" key="1">
    <citation type="journal article" date="2019" name="PLoS Biol.">
        <title>Sex chromosomes control vertical transmission of feminizing Wolbachia symbionts in an isopod.</title>
        <authorList>
            <person name="Becking T."/>
            <person name="Chebbi M.A."/>
            <person name="Giraud I."/>
            <person name="Moumen B."/>
            <person name="Laverre T."/>
            <person name="Caubet Y."/>
            <person name="Peccoud J."/>
            <person name="Gilbert C."/>
            <person name="Cordaux R."/>
        </authorList>
    </citation>
    <scope>NUCLEOTIDE SEQUENCE [LARGE SCALE GENOMIC DNA]</scope>
    <source>
        <strain evidence="12">ANa2</strain>
        <tissue evidence="12">Whole body excluding digestive tract and cuticle</tissue>
    </source>
</reference>
<comment type="subcellular location">
    <subcellularLocation>
        <location evidence="1">Cell membrane</location>
        <topology evidence="1">Multi-pass membrane protein</topology>
    </subcellularLocation>
</comment>
<keyword evidence="5 10" id="KW-1133">Transmembrane helix</keyword>
<dbReference type="PROSITE" id="PS50262">
    <property type="entry name" value="G_PROTEIN_RECEP_F1_2"/>
    <property type="match status" value="1"/>
</dbReference>
<feature type="transmembrane region" description="Helical" evidence="10">
    <location>
        <begin position="105"/>
        <end position="129"/>
    </location>
</feature>
<dbReference type="PRINTS" id="PR01012">
    <property type="entry name" value="NRPEPTIDEYR"/>
</dbReference>
<dbReference type="InterPro" id="IPR000611">
    <property type="entry name" value="NPY_rcpt"/>
</dbReference>
<evidence type="ECO:0000256" key="7">
    <source>
        <dbReference type="ARBA" id="ARBA00023136"/>
    </source>
</evidence>
<keyword evidence="6" id="KW-0297">G-protein coupled receptor</keyword>